<dbReference type="InterPro" id="IPR003034">
    <property type="entry name" value="SAP_dom"/>
</dbReference>
<dbReference type="InterPro" id="IPR013083">
    <property type="entry name" value="Znf_RING/FYVE/PHD"/>
</dbReference>
<dbReference type="EMBL" id="HBIJ01006980">
    <property type="protein sequence ID" value="CAE0364169.1"/>
    <property type="molecule type" value="Transcribed_RNA"/>
</dbReference>
<evidence type="ECO:0000313" key="8">
    <source>
        <dbReference type="EMBL" id="CAE0364166.1"/>
    </source>
</evidence>
<keyword evidence="3" id="KW-0862">Zinc</keyword>
<feature type="compositionally biased region" description="Basic and acidic residues" evidence="5">
    <location>
        <begin position="94"/>
        <end position="104"/>
    </location>
</feature>
<protein>
    <recommendedName>
        <fullName evidence="10">SAP domain-containing protein</fullName>
    </recommendedName>
</protein>
<dbReference type="Pfam" id="PF02037">
    <property type="entry name" value="SAP"/>
    <property type="match status" value="1"/>
</dbReference>
<dbReference type="InterPro" id="IPR001965">
    <property type="entry name" value="Znf_PHD"/>
</dbReference>
<evidence type="ECO:0000313" key="9">
    <source>
        <dbReference type="EMBL" id="CAE0364169.1"/>
    </source>
</evidence>
<evidence type="ECO:0000256" key="2">
    <source>
        <dbReference type="ARBA" id="ARBA00022771"/>
    </source>
</evidence>
<feature type="compositionally biased region" description="Acidic residues" evidence="5">
    <location>
        <begin position="897"/>
        <end position="911"/>
    </location>
</feature>
<dbReference type="InterPro" id="IPR011011">
    <property type="entry name" value="Znf_FYVE_PHD"/>
</dbReference>
<organism evidence="9">
    <name type="scientific">Aureoumbra lagunensis</name>
    <dbReference type="NCBI Taxonomy" id="44058"/>
    <lineage>
        <taxon>Eukaryota</taxon>
        <taxon>Sar</taxon>
        <taxon>Stramenopiles</taxon>
        <taxon>Ochrophyta</taxon>
        <taxon>Pelagophyceae</taxon>
        <taxon>Pelagomonadales</taxon>
        <taxon>Aureoumbra</taxon>
    </lineage>
</organism>
<dbReference type="PROSITE" id="PS50016">
    <property type="entry name" value="ZF_PHD_2"/>
    <property type="match status" value="1"/>
</dbReference>
<feature type="region of interest" description="Disordered" evidence="5">
    <location>
        <begin position="836"/>
        <end position="918"/>
    </location>
</feature>
<sequence length="1675" mass="189373">MDGADKVQPLELWNKLAPEVKEACENKTCRKAGIMEKIGTLCPECLKPARQRNRCQLRSGVWPEEKISHDRVLRPTTILSPQRQGSLISNMVTDERRAVKRPTEWKPSPSGFRDKRCPDRRRRKSVAPREQSDQDSFHMEFIRNVESLNDEKLKLLSRLALAMDGHTHITKGLDENEAKLLQSLLALEDSHDDDDDDDEEEEEEDDDDDKNRLTLSEICRAVLPKDELRKIQSILRKAPDTIGARRATVASIEYDRKRQLQKIVAFLVNHICRIAKAGEQDSKGVWDLLLNDRSVQRKEQANILDHPLVANVVQAYRVAKRTKKIRAARQMLSLLVTLPGVTYDQLIEVCSDSVDFSIDMIVRVRVNDDRTYRIGKIVQVNDSCDDEKEDDFKDERSITYDVEYFTLDRSTTDRRFVSLGQQANAISSCIENKTANGVDFYVPAERIRSIDAVNTSRDEIYKAKLHALAYYPGAELGRVVFSRPGRFDAQRAEYLATYLRPGGTGGVELADASNRNVQRGIRYMRTDTVSNMYKRLNEQLKKLNLRPLSKGLFFFHAATKDTVDAKAETCVCRTCRDLGYHTFDDIIELLDDIDALITKLKVDHRINVEGDIAGLMEKLKKRSDALHRFLRVVYKTELKEQHHDPRLCIQFALTTAADPRFKQNCTHTRLDGTIGAEPETFEQFVQSQEGRQPIADDWNDCCEYCNGSGKLILCGGCNVAAHVRCIKKSLNDFDPATFVDEDGDEEMDNLEPSNTGWRCPPCQNEYDQCRHSCHAENVNEKDWFFSDIRNLIERCIPASSYALSHDNNNCDTTTITESRQTSAITNPRIVATASNDANSSAICDGPASRVNSGRGRGRGRGRRGRGRGRGRSSATASDTGGQRRSSRASKVPCYTDSDGEENLNNEEENDEGVAHPPRKKNLHTYHQLYLNQNIQGNCLCNDATLTTIVIFNVLQLPESRSVRANVDGEVDEEISQPLLNDRRIFLGRLDEIVDKVDLFMAHQVRVCKLAQYEHNCIEAVKRSNGDTFFMILDYWGKMQPHKAQEAVGEGMQSGISIHGACIIMKNPCRNIRVAHTELDWTLWPEASDESNLLVLNTRHLSDDSRQNPFSVRAVLEVLLEKLGKDMPWLRRCYSMSDQCDDYHGTQTYVGISNICNRSGVNIFIVAHGNSEPGHGKNKVDMDCGRGKQALTRDRNQGHDHETANEIFDGLQRQHADGEYNAVLVIDRTTEEREKKAPPISDIGDYSHATFNSDGSITFREVHDYGTGRTISKAELAGHDQHQLGSSGTNAKLSEETSGTLVPKSYLTANDRHNIHEARRTRKRANEDRATAKATCNEAALRAEMPQSTTSECPNCKANFITSGMFHRHLQNGCTKTQRRRRARKSNIQTVDRYKKEIDASISAKLEEEEVDLAFVEVRLPKNEHGLTFKLNAAGIPIVSAVDEDSAAYKSIIIDIGFELIAVNSVALDSLHFDKNASGCDAMNLDLDDDDEKSEALPRNEALCQILQVISQSESTDDKVNLKFRRPNPPIPPQGWARKALRRRANARYTLEQLDFLNKHFESGLNGGERSREKKVCMLMKEHFKNKRDKDGRCLFLTEQQIRSYFSRRAAALKTKEINKILSTNDKDTAQDANADETTSFYSDISTRELRAMLQSAGLSDRGTKSELITRLESHQ</sequence>
<proteinExistence type="predicted"/>
<dbReference type="SMART" id="SM00513">
    <property type="entry name" value="SAP"/>
    <property type="match status" value="1"/>
</dbReference>
<evidence type="ECO:0000256" key="5">
    <source>
        <dbReference type="SAM" id="MobiDB-lite"/>
    </source>
</evidence>
<dbReference type="GO" id="GO:0008270">
    <property type="term" value="F:zinc ion binding"/>
    <property type="evidence" value="ECO:0007669"/>
    <property type="project" value="UniProtKB-KW"/>
</dbReference>
<evidence type="ECO:0000259" key="7">
    <source>
        <dbReference type="PROSITE" id="PS50800"/>
    </source>
</evidence>
<dbReference type="EMBL" id="HBIJ01006972">
    <property type="protein sequence ID" value="CAE0364166.1"/>
    <property type="molecule type" value="Transcribed_RNA"/>
</dbReference>
<evidence type="ECO:0000256" key="3">
    <source>
        <dbReference type="ARBA" id="ARBA00022833"/>
    </source>
</evidence>
<gene>
    <name evidence="8" type="ORF">ALAG00032_LOCUS4907</name>
    <name evidence="9" type="ORF">ALAG00032_LOCUS4910</name>
</gene>
<feature type="domain" description="SAP" evidence="7">
    <location>
        <begin position="1641"/>
        <end position="1675"/>
    </location>
</feature>
<evidence type="ECO:0008006" key="10">
    <source>
        <dbReference type="Google" id="ProtNLM"/>
    </source>
</evidence>
<dbReference type="InterPro" id="IPR019787">
    <property type="entry name" value="Znf_PHD-finger"/>
</dbReference>
<dbReference type="SMART" id="SM00249">
    <property type="entry name" value="PHD"/>
    <property type="match status" value="1"/>
</dbReference>
<feature type="domain" description="PHD-type" evidence="6">
    <location>
        <begin position="699"/>
        <end position="765"/>
    </location>
</feature>
<dbReference type="Gene3D" id="1.10.720.30">
    <property type="entry name" value="SAP domain"/>
    <property type="match status" value="1"/>
</dbReference>
<feature type="region of interest" description="Disordered" evidence="5">
    <location>
        <begin position="189"/>
        <end position="210"/>
    </location>
</feature>
<name>A0A6S8B8S0_9STRA</name>
<dbReference type="SUPFAM" id="SSF57903">
    <property type="entry name" value="FYVE/PHD zinc finger"/>
    <property type="match status" value="1"/>
</dbReference>
<feature type="compositionally biased region" description="Polar residues" evidence="5">
    <location>
        <begin position="872"/>
        <end position="883"/>
    </location>
</feature>
<evidence type="ECO:0000259" key="6">
    <source>
        <dbReference type="PROSITE" id="PS50016"/>
    </source>
</evidence>
<accession>A0A6S8B8S0</accession>
<feature type="compositionally biased region" description="Acidic residues" evidence="5">
    <location>
        <begin position="190"/>
        <end position="208"/>
    </location>
</feature>
<dbReference type="PROSITE" id="PS50800">
    <property type="entry name" value="SAP"/>
    <property type="match status" value="1"/>
</dbReference>
<feature type="compositionally biased region" description="Basic residues" evidence="5">
    <location>
        <begin position="855"/>
        <end position="870"/>
    </location>
</feature>
<keyword evidence="1" id="KW-0479">Metal-binding</keyword>
<dbReference type="Gene3D" id="3.30.40.10">
    <property type="entry name" value="Zinc/RING finger domain, C3HC4 (zinc finger)"/>
    <property type="match status" value="1"/>
</dbReference>
<reference evidence="9" key="1">
    <citation type="submission" date="2021-01" db="EMBL/GenBank/DDBJ databases">
        <authorList>
            <person name="Corre E."/>
            <person name="Pelletier E."/>
            <person name="Niang G."/>
            <person name="Scheremetjew M."/>
            <person name="Finn R."/>
            <person name="Kale V."/>
            <person name="Holt S."/>
            <person name="Cochrane G."/>
            <person name="Meng A."/>
            <person name="Brown T."/>
            <person name="Cohen L."/>
        </authorList>
    </citation>
    <scope>NUCLEOTIDE SEQUENCE</scope>
    <source>
        <strain evidence="9">CCMP1510</strain>
    </source>
</reference>
<dbReference type="InterPro" id="IPR036361">
    <property type="entry name" value="SAP_dom_sf"/>
</dbReference>
<keyword evidence="2 4" id="KW-0863">Zinc-finger</keyword>
<feature type="region of interest" description="Disordered" evidence="5">
    <location>
        <begin position="94"/>
        <end position="134"/>
    </location>
</feature>
<evidence type="ECO:0000256" key="1">
    <source>
        <dbReference type="ARBA" id="ARBA00022723"/>
    </source>
</evidence>
<evidence type="ECO:0000256" key="4">
    <source>
        <dbReference type="PROSITE-ProRule" id="PRU00146"/>
    </source>
</evidence>